<gene>
    <name evidence="3" type="ORF">EUA98_12550</name>
</gene>
<dbReference type="AlphaFoldDB" id="A0A4Q5MY26"/>
<accession>A0A4Q5MY26</accession>
<keyword evidence="4" id="KW-1185">Reference proteome</keyword>
<feature type="compositionally biased region" description="Low complexity" evidence="1">
    <location>
        <begin position="509"/>
        <end position="552"/>
    </location>
</feature>
<evidence type="ECO:0000313" key="4">
    <source>
        <dbReference type="Proteomes" id="UP000293764"/>
    </source>
</evidence>
<proteinExistence type="predicted"/>
<comment type="caution">
    <text evidence="3">The sequence shown here is derived from an EMBL/GenBank/DDBJ whole genome shotgun (WGS) entry which is preliminary data.</text>
</comment>
<feature type="compositionally biased region" description="Low complexity" evidence="1">
    <location>
        <begin position="411"/>
        <end position="439"/>
    </location>
</feature>
<reference evidence="3 4" key="1">
    <citation type="submission" date="2019-01" db="EMBL/GenBank/DDBJ databases">
        <title>Novel species of Cellulomonas.</title>
        <authorList>
            <person name="Liu Q."/>
            <person name="Xin Y.-H."/>
        </authorList>
    </citation>
    <scope>NUCLEOTIDE SEQUENCE [LARGE SCALE GENOMIC DNA]</scope>
    <source>
        <strain evidence="3 4">HLT2-17</strain>
    </source>
</reference>
<feature type="compositionally biased region" description="Low complexity" evidence="1">
    <location>
        <begin position="361"/>
        <end position="375"/>
    </location>
</feature>
<organism evidence="3 4">
    <name type="scientific">Pengzhenrongella frigida</name>
    <dbReference type="NCBI Taxonomy" id="1259133"/>
    <lineage>
        <taxon>Bacteria</taxon>
        <taxon>Bacillati</taxon>
        <taxon>Actinomycetota</taxon>
        <taxon>Actinomycetes</taxon>
        <taxon>Micrococcales</taxon>
        <taxon>Pengzhenrongella</taxon>
    </lineage>
</organism>
<dbReference type="OrthoDB" id="3249401at2"/>
<keyword evidence="2" id="KW-1133">Transmembrane helix</keyword>
<feature type="compositionally biased region" description="Basic and acidic residues" evidence="1">
    <location>
        <begin position="618"/>
        <end position="629"/>
    </location>
</feature>
<feature type="compositionally biased region" description="Low complexity" evidence="1">
    <location>
        <begin position="485"/>
        <end position="501"/>
    </location>
</feature>
<sequence length="640" mass="62380">MLQRLIAAVLGVLGLASIGLGVASATAWRADDVLVATAPTASTSAGTLVVTAPGVLELGGSEVTVSAEAAGGTKVVLAIGKEADVAGWVGTDSHTVIAGLVDRQTLRVEQAETEPAPDPAPEVTETPAEDGAATDPAADPAEDPAAAPPVEAAEAPDPDGSDLWVQQAAGERSAELTWTPQPGRWTLLAAGVGEGAAAPSVVLSWPQTVTTPWLVPGVVVGGILLLIALALGARLWTRARRGEQADWHAVETGAIPIVVRAGLPPAASSGASGSGASTGGASARDASSTGTIPNGSGAVDAGESTSADRSDAESTAADDAPTLILTRRQMREAAAPAPRGSMRRRGPHAAGDTAPSPNRGAPAIPQAIAPATGIPERTAPATSPTVPMPTPGTAGRPVPATRRTTRGSGGPTSSAAPGAASAKSAPPESASAKSASPESVSSQAGPHRSASPAAPSAAAATPAPRTGRKWFARRPTSAPDPAPETAPAGGTAAAPGTAAGTVGAGGTGIARVSGAGAGSSSPMAGPASASGSRPVTGSASAADAPSNDALLSGSDGARTQWTPTRPVAPAAASTPPTGSRADAWRRSWGIPEVDATDQTGQTGSTESTSPASASNPTRDPKGTPDESGRPDSTPRSGKDA</sequence>
<feature type="compositionally biased region" description="Low complexity" evidence="1">
    <location>
        <begin position="562"/>
        <end position="581"/>
    </location>
</feature>
<evidence type="ECO:0000313" key="3">
    <source>
        <dbReference type="EMBL" id="RYV50672.1"/>
    </source>
</evidence>
<dbReference type="EMBL" id="SDWW01000029">
    <property type="protein sequence ID" value="RYV50672.1"/>
    <property type="molecule type" value="Genomic_DNA"/>
</dbReference>
<feature type="region of interest" description="Disordered" evidence="1">
    <location>
        <begin position="266"/>
        <end position="640"/>
    </location>
</feature>
<feature type="transmembrane region" description="Helical" evidence="2">
    <location>
        <begin position="213"/>
        <end position="233"/>
    </location>
</feature>
<name>A0A4Q5MY26_9MICO</name>
<feature type="compositionally biased region" description="Low complexity" evidence="1">
    <location>
        <begin position="449"/>
        <end position="464"/>
    </location>
</feature>
<keyword evidence="2" id="KW-0472">Membrane</keyword>
<dbReference type="RefSeq" id="WP_130103028.1">
    <property type="nucleotide sequence ID" value="NZ_SDWW01000029.1"/>
</dbReference>
<evidence type="ECO:0000256" key="1">
    <source>
        <dbReference type="SAM" id="MobiDB-lite"/>
    </source>
</evidence>
<feature type="region of interest" description="Disordered" evidence="1">
    <location>
        <begin position="109"/>
        <end position="163"/>
    </location>
</feature>
<feature type="compositionally biased region" description="Low complexity" evidence="1">
    <location>
        <begin position="596"/>
        <end position="609"/>
    </location>
</feature>
<dbReference type="Proteomes" id="UP000293764">
    <property type="component" value="Unassembled WGS sequence"/>
</dbReference>
<keyword evidence="2" id="KW-0812">Transmembrane</keyword>
<protein>
    <submittedName>
        <fullName evidence="3">Uncharacterized protein</fullName>
    </submittedName>
</protein>
<feature type="compositionally biased region" description="Low complexity" evidence="1">
    <location>
        <begin position="279"/>
        <end position="291"/>
    </location>
</feature>
<feature type="compositionally biased region" description="Low complexity" evidence="1">
    <location>
        <begin position="121"/>
        <end position="153"/>
    </location>
</feature>
<evidence type="ECO:0000256" key="2">
    <source>
        <dbReference type="SAM" id="Phobius"/>
    </source>
</evidence>